<organism evidence="5 6">
    <name type="scientific">Demequina litorisediminis</name>
    <dbReference type="NCBI Taxonomy" id="1849022"/>
    <lineage>
        <taxon>Bacteria</taxon>
        <taxon>Bacillati</taxon>
        <taxon>Actinomycetota</taxon>
        <taxon>Actinomycetes</taxon>
        <taxon>Micrococcales</taxon>
        <taxon>Demequinaceae</taxon>
        <taxon>Demequina</taxon>
    </lineage>
</organism>
<evidence type="ECO:0000256" key="4">
    <source>
        <dbReference type="SAM" id="Phobius"/>
    </source>
</evidence>
<comment type="caution">
    <text evidence="5">The sequence shown here is derived from an EMBL/GenBank/DDBJ whole genome shotgun (WGS) entry which is preliminary data.</text>
</comment>
<protein>
    <submittedName>
        <fullName evidence="5">Uncharacterized protein</fullName>
    </submittedName>
</protein>
<evidence type="ECO:0000313" key="5">
    <source>
        <dbReference type="EMBL" id="GMA37237.1"/>
    </source>
</evidence>
<dbReference type="PANTHER" id="PTHR30505:SF0">
    <property type="entry name" value="FRUCTOSE-LIKE PTS SYSTEM EIIBC COMPONENT-RELATED"/>
    <property type="match status" value="1"/>
</dbReference>
<evidence type="ECO:0000313" key="6">
    <source>
        <dbReference type="Proteomes" id="UP001157125"/>
    </source>
</evidence>
<accession>A0ABQ6IKM5</accession>
<reference evidence="6" key="1">
    <citation type="journal article" date="2019" name="Int. J. Syst. Evol. Microbiol.">
        <title>The Global Catalogue of Microorganisms (GCM) 10K type strain sequencing project: providing services to taxonomists for standard genome sequencing and annotation.</title>
        <authorList>
            <consortium name="The Broad Institute Genomics Platform"/>
            <consortium name="The Broad Institute Genome Sequencing Center for Infectious Disease"/>
            <person name="Wu L."/>
            <person name="Ma J."/>
        </authorList>
    </citation>
    <scope>NUCLEOTIDE SEQUENCE [LARGE SCALE GENOMIC DNA]</scope>
    <source>
        <strain evidence="6">NBRC 112299</strain>
    </source>
</reference>
<keyword evidence="6" id="KW-1185">Reference proteome</keyword>
<keyword evidence="3" id="KW-0598">Phosphotransferase system</keyword>
<evidence type="ECO:0000256" key="1">
    <source>
        <dbReference type="ARBA" id="ARBA00022448"/>
    </source>
</evidence>
<dbReference type="Proteomes" id="UP001157125">
    <property type="component" value="Unassembled WGS sequence"/>
</dbReference>
<feature type="transmembrane region" description="Helical" evidence="4">
    <location>
        <begin position="40"/>
        <end position="60"/>
    </location>
</feature>
<keyword evidence="4" id="KW-0472">Membrane</keyword>
<keyword evidence="2" id="KW-0762">Sugar transport</keyword>
<name>A0ABQ6IKM5_9MICO</name>
<gene>
    <name evidence="5" type="ORF">GCM10025876_34410</name>
</gene>
<evidence type="ECO:0000256" key="2">
    <source>
        <dbReference type="ARBA" id="ARBA00022597"/>
    </source>
</evidence>
<dbReference type="EMBL" id="BSUN01000001">
    <property type="protein sequence ID" value="GMA37237.1"/>
    <property type="molecule type" value="Genomic_DNA"/>
</dbReference>
<dbReference type="InterPro" id="IPR050864">
    <property type="entry name" value="Bacterial_PTS_Sugar_Transport"/>
</dbReference>
<evidence type="ECO:0000256" key="3">
    <source>
        <dbReference type="ARBA" id="ARBA00022683"/>
    </source>
</evidence>
<proteinExistence type="predicted"/>
<dbReference type="PANTHER" id="PTHR30505">
    <property type="entry name" value="FRUCTOSE-LIKE PERMEASE"/>
    <property type="match status" value="1"/>
</dbReference>
<keyword evidence="4" id="KW-0812">Transmembrane</keyword>
<sequence length="76" mass="7800">MIVSAVFGSALTGGLIMVFGVTLRAPHGGIWVLPLMGGFLWFLVALAAGVALTTTIVLFLKSLDRKNVAADAVATA</sequence>
<keyword evidence="1" id="KW-0813">Transport</keyword>
<keyword evidence="4" id="KW-1133">Transmembrane helix</keyword>